<dbReference type="SUPFAM" id="SSF110087">
    <property type="entry name" value="DR1885-like metal-binding protein"/>
    <property type="match status" value="1"/>
</dbReference>
<dbReference type="InterPro" id="IPR058248">
    <property type="entry name" value="Lxx211020-like"/>
</dbReference>
<evidence type="ECO:0000313" key="1">
    <source>
        <dbReference type="EMBL" id="MDR5875657.1"/>
    </source>
</evidence>
<dbReference type="Pfam" id="PF04314">
    <property type="entry name" value="PCuAC"/>
    <property type="match status" value="1"/>
</dbReference>
<proteinExistence type="predicted"/>
<protein>
    <submittedName>
        <fullName evidence="1">Copper chaperone PCu(A)C</fullName>
    </submittedName>
</protein>
<keyword evidence="2" id="KW-1185">Reference proteome</keyword>
<accession>A0ABU1GDV5</accession>
<comment type="caution">
    <text evidence="1">The sequence shown here is derived from an EMBL/GenBank/DDBJ whole genome shotgun (WGS) entry which is preliminary data.</text>
</comment>
<dbReference type="RefSeq" id="WP_310539967.1">
    <property type="nucleotide sequence ID" value="NZ_JARWAI010000008.1"/>
</dbReference>
<dbReference type="InterPro" id="IPR007410">
    <property type="entry name" value="LpqE-like"/>
</dbReference>
<dbReference type="Gene3D" id="2.60.40.1890">
    <property type="entry name" value="PCu(A)C copper chaperone"/>
    <property type="match status" value="1"/>
</dbReference>
<sequence>MASNLFTTSRRWAGGLLVALLTTGYVYGQDLQVSDARASLLPGEQPGAGYFELYNAGDKAVVLVGADSDAFETVELHVSAEQDGMAHMHAVEQVEIAPGERFAFAPKGHHLMLIGREKALSVGDEVDVQLEFADNQRLSVTFDVVSPVSL</sequence>
<dbReference type="Proteomes" id="UP001269267">
    <property type="component" value="Unassembled WGS sequence"/>
</dbReference>
<dbReference type="PANTHER" id="PTHR36302">
    <property type="entry name" value="BLR7088 PROTEIN"/>
    <property type="match status" value="1"/>
</dbReference>
<dbReference type="InterPro" id="IPR036182">
    <property type="entry name" value="PCuAC_sf"/>
</dbReference>
<name>A0ABU1GDV5_9GAMM</name>
<dbReference type="PANTHER" id="PTHR36302:SF1">
    <property type="entry name" value="COPPER CHAPERONE PCU(A)C"/>
    <property type="match status" value="1"/>
</dbReference>
<reference evidence="1 2" key="1">
    <citation type="submission" date="2023-04" db="EMBL/GenBank/DDBJ databases">
        <title>A long-awaited taxogenomic arrangement of the family Halomonadaceae.</title>
        <authorList>
            <person name="De La Haba R."/>
            <person name="Chuvochina M."/>
            <person name="Wittouck S."/>
            <person name="Arahal D.R."/>
            <person name="Sanchez-Porro C."/>
            <person name="Hugenholtz P."/>
            <person name="Ventosa A."/>
        </authorList>
    </citation>
    <scope>NUCLEOTIDE SEQUENCE [LARGE SCALE GENOMIC DNA]</scope>
    <source>
        <strain evidence="1 2">DSM 18042</strain>
    </source>
</reference>
<dbReference type="EMBL" id="JARWAI010000008">
    <property type="protein sequence ID" value="MDR5875657.1"/>
    <property type="molecule type" value="Genomic_DNA"/>
</dbReference>
<gene>
    <name evidence="1" type="ORF">QC815_12100</name>
</gene>
<organism evidence="1 2">
    <name type="scientific">Vreelandella gomseomensis</name>
    <dbReference type="NCBI Taxonomy" id="370766"/>
    <lineage>
        <taxon>Bacteria</taxon>
        <taxon>Pseudomonadati</taxon>
        <taxon>Pseudomonadota</taxon>
        <taxon>Gammaproteobacteria</taxon>
        <taxon>Oceanospirillales</taxon>
        <taxon>Halomonadaceae</taxon>
        <taxon>Vreelandella</taxon>
    </lineage>
</organism>
<evidence type="ECO:0000313" key="2">
    <source>
        <dbReference type="Proteomes" id="UP001269267"/>
    </source>
</evidence>